<keyword evidence="6" id="KW-1185">Reference proteome</keyword>
<dbReference type="Proteomes" id="UP000217784">
    <property type="component" value="Unassembled WGS sequence"/>
</dbReference>
<dbReference type="NCBIfam" id="NF002119">
    <property type="entry name" value="PRK00957.1"/>
    <property type="match status" value="1"/>
</dbReference>
<evidence type="ECO:0000313" key="5">
    <source>
        <dbReference type="EMBL" id="PAV06060.1"/>
    </source>
</evidence>
<accession>A0A2A2H9V0</accession>
<comment type="caution">
    <text evidence="5">The sequence shown here is derived from an EMBL/GenBank/DDBJ whole genome shotgun (WGS) entry which is preliminary data.</text>
</comment>
<feature type="domain" description="Cobalamin-independent methionine synthase MetE C-terminal/archaeal" evidence="4">
    <location>
        <begin position="1"/>
        <end position="316"/>
    </location>
</feature>
<name>A0A2A2H9V0_METBR</name>
<dbReference type="EMBL" id="LMVM01000001">
    <property type="protein sequence ID" value="PAV06060.1"/>
    <property type="molecule type" value="Genomic_DNA"/>
</dbReference>
<dbReference type="GO" id="GO:0009086">
    <property type="term" value="P:methionine biosynthetic process"/>
    <property type="evidence" value="ECO:0007669"/>
    <property type="project" value="InterPro"/>
</dbReference>
<dbReference type="Gene3D" id="3.20.20.210">
    <property type="match status" value="1"/>
</dbReference>
<dbReference type="GO" id="GO:0003871">
    <property type="term" value="F:5-methyltetrahydropteroyltriglutamate-homocysteine S-methyltransferase activity"/>
    <property type="evidence" value="ECO:0007669"/>
    <property type="project" value="InterPro"/>
</dbReference>
<evidence type="ECO:0000256" key="3">
    <source>
        <dbReference type="ARBA" id="ARBA00022833"/>
    </source>
</evidence>
<evidence type="ECO:0000256" key="2">
    <source>
        <dbReference type="ARBA" id="ARBA00022723"/>
    </source>
</evidence>
<keyword evidence="3" id="KW-0862">Zinc</keyword>
<dbReference type="InterPro" id="IPR002629">
    <property type="entry name" value="Met_Synth_C/arc"/>
</dbReference>
<comment type="cofactor">
    <cofactor evidence="1">
        <name>Zn(2+)</name>
        <dbReference type="ChEBI" id="CHEBI:29105"/>
    </cofactor>
</comment>
<evidence type="ECO:0000259" key="4">
    <source>
        <dbReference type="Pfam" id="PF01717"/>
    </source>
</evidence>
<dbReference type="RefSeq" id="WP_069583508.1">
    <property type="nucleotide sequence ID" value="NZ_LMVM01000001.1"/>
</dbReference>
<dbReference type="SUPFAM" id="SSF51726">
    <property type="entry name" value="UROD/MetE-like"/>
    <property type="match status" value="1"/>
</dbReference>
<dbReference type="InterPro" id="IPR038071">
    <property type="entry name" value="UROD/MetE-like_sf"/>
</dbReference>
<dbReference type="CDD" id="cd03311">
    <property type="entry name" value="CIMS_C_terminal_like"/>
    <property type="match status" value="1"/>
</dbReference>
<evidence type="ECO:0000256" key="1">
    <source>
        <dbReference type="ARBA" id="ARBA00001947"/>
    </source>
</evidence>
<proteinExistence type="predicted"/>
<keyword evidence="2" id="KW-0479">Metal-binding</keyword>
<reference evidence="5 6" key="1">
    <citation type="journal article" date="2017" name="BMC Genomics">
        <title>Genomic analysis of methanogenic archaea reveals a shift towards energy conservation.</title>
        <authorList>
            <person name="Gilmore S.P."/>
            <person name="Henske J.K."/>
            <person name="Sexton J.A."/>
            <person name="Solomon K.V."/>
            <person name="Seppala S."/>
            <person name="Yoo J.I."/>
            <person name="Huyett L.M."/>
            <person name="Pressman A."/>
            <person name="Cogan J.Z."/>
            <person name="Kivenson V."/>
            <person name="Peng X."/>
            <person name="Tan Y."/>
            <person name="Valentine D.L."/>
            <person name="O'Malley M.A."/>
        </authorList>
    </citation>
    <scope>NUCLEOTIDE SEQUENCE [LARGE SCALE GENOMIC DNA]</scope>
    <source>
        <strain evidence="5 6">M.o.H.</strain>
    </source>
</reference>
<dbReference type="OrthoDB" id="17656at2157"/>
<dbReference type="PANTHER" id="PTHR30519">
    <property type="entry name" value="5-METHYLTETRAHYDROPTEROYLTRIGLUTAMATE--HOMOCYSTEINE METHYLTRANSFERASE"/>
    <property type="match status" value="1"/>
</dbReference>
<dbReference type="GO" id="GO:0008270">
    <property type="term" value="F:zinc ion binding"/>
    <property type="evidence" value="ECO:0007669"/>
    <property type="project" value="InterPro"/>
</dbReference>
<sequence length="318" mass="34358">MLTTVVGSYPPLLKNPSSFSDKISNIFGTYDKYKPAIELAVKDQIDAGIDIISDGQVRDGMVEIFASSIYGMTVEDNTPKIVGKIMPSPKSVCANDLKFAIKIAKGISNEYGQKPKKTLEGSVKGVKGIITGPSTLVFSSRIEGYYDKKEDAVLDLAYALKKEAEHLENAGAAVVQIDEPFISTGVVDINVAKKAVGIIADGLSVPVSMHVCGEVVDIFDHLLKFPVDIADFEFAGIPANINALENVNLRGKKIGFGCLDNKTDKIESRDEVENLIKRGRDLIGAENMIADPDCGMRLRSREAALSKLKVMVDVAKGF</sequence>
<gene>
    <name evidence="5" type="ORF">ASJ80_14575</name>
</gene>
<evidence type="ECO:0000313" key="6">
    <source>
        <dbReference type="Proteomes" id="UP000217784"/>
    </source>
</evidence>
<dbReference type="Pfam" id="PF01717">
    <property type="entry name" value="Meth_synt_2"/>
    <property type="match status" value="1"/>
</dbReference>
<dbReference type="AlphaFoldDB" id="A0A2A2H9V0"/>
<protein>
    <submittedName>
        <fullName evidence="5">Methionine synthase</fullName>
    </submittedName>
</protein>
<organism evidence="5 6">
    <name type="scientific">Methanobacterium bryantii</name>
    <dbReference type="NCBI Taxonomy" id="2161"/>
    <lineage>
        <taxon>Archaea</taxon>
        <taxon>Methanobacteriati</taxon>
        <taxon>Methanobacteriota</taxon>
        <taxon>Methanomada group</taxon>
        <taxon>Methanobacteria</taxon>
        <taxon>Methanobacteriales</taxon>
        <taxon>Methanobacteriaceae</taxon>
        <taxon>Methanobacterium</taxon>
    </lineage>
</organism>